<evidence type="ECO:0000313" key="1">
    <source>
        <dbReference type="EMBL" id="VEL39012.1"/>
    </source>
</evidence>
<protein>
    <submittedName>
        <fullName evidence="1">Uncharacterized protein</fullName>
    </submittedName>
</protein>
<sequence>MMLLQSWPDADFSASWLFQGRGSLIGLSTAALLARQTATAQWPHRKRGKKHIGTVATVSSGYPLRCEVKRSGGLRAGDALMHFFSLQITAKVADSAACLRTWRGGGTHSGLYLLQTRRAGPRGHKTCCPPSEARLLCPPRIGQLSKDMAPLGEISRFPTDPASAISDGLILLIL</sequence>
<organism evidence="1 2">
    <name type="scientific">Protopolystoma xenopodis</name>
    <dbReference type="NCBI Taxonomy" id="117903"/>
    <lineage>
        <taxon>Eukaryota</taxon>
        <taxon>Metazoa</taxon>
        <taxon>Spiralia</taxon>
        <taxon>Lophotrochozoa</taxon>
        <taxon>Platyhelminthes</taxon>
        <taxon>Monogenea</taxon>
        <taxon>Polyopisthocotylea</taxon>
        <taxon>Polystomatidea</taxon>
        <taxon>Polystomatidae</taxon>
        <taxon>Protopolystoma</taxon>
    </lineage>
</organism>
<reference evidence="1" key="1">
    <citation type="submission" date="2018-11" db="EMBL/GenBank/DDBJ databases">
        <authorList>
            <consortium name="Pathogen Informatics"/>
        </authorList>
    </citation>
    <scope>NUCLEOTIDE SEQUENCE</scope>
</reference>
<dbReference type="Proteomes" id="UP000784294">
    <property type="component" value="Unassembled WGS sequence"/>
</dbReference>
<gene>
    <name evidence="1" type="ORF">PXEA_LOCUS32452</name>
</gene>
<dbReference type="EMBL" id="CAAALY010259781">
    <property type="protein sequence ID" value="VEL39012.1"/>
    <property type="molecule type" value="Genomic_DNA"/>
</dbReference>
<name>A0A3S5BAX5_9PLAT</name>
<comment type="caution">
    <text evidence="1">The sequence shown here is derived from an EMBL/GenBank/DDBJ whole genome shotgun (WGS) entry which is preliminary data.</text>
</comment>
<dbReference type="AlphaFoldDB" id="A0A3S5BAX5"/>
<proteinExistence type="predicted"/>
<keyword evidence="2" id="KW-1185">Reference proteome</keyword>
<evidence type="ECO:0000313" key="2">
    <source>
        <dbReference type="Proteomes" id="UP000784294"/>
    </source>
</evidence>
<accession>A0A3S5BAX5</accession>